<comment type="caution">
    <text evidence="1">The sequence shown here is derived from an EMBL/GenBank/DDBJ whole genome shotgun (WGS) entry which is preliminary data.</text>
</comment>
<keyword evidence="2" id="KW-1185">Reference proteome</keyword>
<evidence type="ECO:0000313" key="1">
    <source>
        <dbReference type="EMBL" id="KAJ2765254.1"/>
    </source>
</evidence>
<protein>
    <submittedName>
        <fullName evidence="1">Uncharacterized protein</fullName>
    </submittedName>
</protein>
<proteinExistence type="predicted"/>
<dbReference type="Proteomes" id="UP001140234">
    <property type="component" value="Unassembled WGS sequence"/>
</dbReference>
<feature type="non-terminal residue" evidence="1">
    <location>
        <position position="721"/>
    </location>
</feature>
<organism evidence="1 2">
    <name type="scientific">Coemansia nantahalensis</name>
    <dbReference type="NCBI Taxonomy" id="2789366"/>
    <lineage>
        <taxon>Eukaryota</taxon>
        <taxon>Fungi</taxon>
        <taxon>Fungi incertae sedis</taxon>
        <taxon>Zoopagomycota</taxon>
        <taxon>Kickxellomycotina</taxon>
        <taxon>Kickxellomycetes</taxon>
        <taxon>Kickxellales</taxon>
        <taxon>Kickxellaceae</taxon>
        <taxon>Coemansia</taxon>
    </lineage>
</organism>
<feature type="non-terminal residue" evidence="1">
    <location>
        <position position="1"/>
    </location>
</feature>
<accession>A0ACC1JQD5</accession>
<gene>
    <name evidence="1" type="ORF">IWQ57_004851</name>
</gene>
<dbReference type="EMBL" id="JANBUJ010002068">
    <property type="protein sequence ID" value="KAJ2765254.1"/>
    <property type="molecule type" value="Genomic_DNA"/>
</dbReference>
<name>A0ACC1JQD5_9FUNG</name>
<sequence length="721" mass="77752">ALRLSNETRQEHTAGSIATLFSVDVERIGRVFDYAHIIWSGPLQIALAIYLLHQTLGWAAFAGIAVMVVAIPVNGWLTKRMRDLQVVQMRNKDRRTRLIDETLSGIKVIKLYAWERSFLDKIQHVREELELRILSKYGRINALFSANMMLVPFMVSFATFLVYSLFDGSSHGPLTAQLVFVSLSLFNLLRFPLAMFPIVISSLVEANVALGRIHGLLTSDELDPDSVTRVASERRPTATTTAAAAMKGGAAVRVAGASFRWSTGGPTVLDNISFDAQSSEHLAVVGRVGAGKSSLASALLGDMRLEGGEVAVRGSVAYAPQQPWIMNATLRDNILFGLRLDEAYYGRVLDACALRPDLDILPAGDMTEIGERGINLSGGQKARVSLARAVYARADVYILDDPLSAVDAHVGQHIFEHVLGPGGLLRSRCRVHITNAIQYVGRCDSALLLRDGAVAEHGPIASLLEQRGLVYRLIQEHGSAGASTPTPTPKASPGPSPSSSTARLERSSTGARDDGPGASPRRSTASTLPPASIASVRRVGQLQSAAGGDEGALITEEVSAVGKVSLSAYASYLRACTWSASALFVASMALGQALLALSNVWLKVWSSANEAHSRNGTVDVHGALYYVAVYGVLGAVAALFYYVRTIVQWCVCVVRSGRATHQQMLAAVLRSPMCYFDTTPLGRILQRFSKDQTSVDETIPNTFASWLQCLFYIVLSLVVVV</sequence>
<evidence type="ECO:0000313" key="2">
    <source>
        <dbReference type="Proteomes" id="UP001140234"/>
    </source>
</evidence>
<reference evidence="1" key="1">
    <citation type="submission" date="2022-07" db="EMBL/GenBank/DDBJ databases">
        <title>Phylogenomic reconstructions and comparative analyses of Kickxellomycotina fungi.</title>
        <authorList>
            <person name="Reynolds N.K."/>
            <person name="Stajich J.E."/>
            <person name="Barry K."/>
            <person name="Grigoriev I.V."/>
            <person name="Crous P."/>
            <person name="Smith M.E."/>
        </authorList>
    </citation>
    <scope>NUCLEOTIDE SEQUENCE</scope>
    <source>
        <strain evidence="1">CBS 109366</strain>
    </source>
</reference>